<evidence type="ECO:0000313" key="6">
    <source>
        <dbReference type="EMBL" id="ADB63225.1"/>
    </source>
</evidence>
<dbReference type="PANTHER" id="PTHR32114:SF2">
    <property type="entry name" value="ABC TRANSPORTER ABCH.3"/>
    <property type="match status" value="1"/>
</dbReference>
<gene>
    <name evidence="6" type="ordered locus">Htur_4414</name>
</gene>
<dbReference type="Pfam" id="PF13476">
    <property type="entry name" value="AAA_23"/>
    <property type="match status" value="1"/>
</dbReference>
<dbReference type="SUPFAM" id="SSF52540">
    <property type="entry name" value="P-loop containing nucleoside triphosphate hydrolases"/>
    <property type="match status" value="1"/>
</dbReference>
<dbReference type="GO" id="GO:0016887">
    <property type="term" value="F:ATP hydrolysis activity"/>
    <property type="evidence" value="ECO:0007669"/>
    <property type="project" value="InterPro"/>
</dbReference>
<dbReference type="GO" id="GO:0006302">
    <property type="term" value="P:double-strand break repair"/>
    <property type="evidence" value="ECO:0007669"/>
    <property type="project" value="InterPro"/>
</dbReference>
<evidence type="ECO:0000256" key="1">
    <source>
        <dbReference type="ARBA" id="ARBA00023054"/>
    </source>
</evidence>
<dbReference type="Proteomes" id="UP000001903">
    <property type="component" value="Plasmid pHTUR01"/>
</dbReference>
<protein>
    <submittedName>
        <fullName evidence="6">Kinetochore-Ndc80 complex, subunit Spc25</fullName>
    </submittedName>
</protein>
<keyword evidence="7" id="KW-1185">Reference proteome</keyword>
<geneLocation type="plasmid" evidence="6 7">
    <name>pHTUR01</name>
</geneLocation>
<keyword evidence="1 3" id="KW-0175">Coiled coil</keyword>
<keyword evidence="6" id="KW-0614">Plasmid</keyword>
<dbReference type="InterPro" id="IPR038729">
    <property type="entry name" value="Rad50/SbcC_AAA"/>
</dbReference>
<dbReference type="EMBL" id="CP001861">
    <property type="protein sequence ID" value="ADB63225.1"/>
    <property type="molecule type" value="Genomic_DNA"/>
</dbReference>
<evidence type="ECO:0000259" key="5">
    <source>
        <dbReference type="Pfam" id="PF13476"/>
    </source>
</evidence>
<reference evidence="6 7" key="1">
    <citation type="journal article" date="2010" name="Stand. Genomic Sci.">
        <title>Complete genome sequence of Haloterrigena turkmenica type strain (4k).</title>
        <authorList>
            <person name="Saunders E."/>
            <person name="Tindall B.J."/>
            <person name="Fahnrich R."/>
            <person name="Lapidus A."/>
            <person name="Copeland A."/>
            <person name="Del Rio T.G."/>
            <person name="Lucas S."/>
            <person name="Chen F."/>
            <person name="Tice H."/>
            <person name="Cheng J.F."/>
            <person name="Han C."/>
            <person name="Detter J.C."/>
            <person name="Bruce D."/>
            <person name="Goodwin L."/>
            <person name="Chain P."/>
            <person name="Pitluck S."/>
            <person name="Pati A."/>
            <person name="Ivanova N."/>
            <person name="Mavromatis K."/>
            <person name="Chen A."/>
            <person name="Palaniappan K."/>
            <person name="Land M."/>
            <person name="Hauser L."/>
            <person name="Chang Y.J."/>
            <person name="Jeffries C.D."/>
            <person name="Brettin T."/>
            <person name="Rohde M."/>
            <person name="Goker M."/>
            <person name="Bristow J."/>
            <person name="Eisen J.A."/>
            <person name="Markowitz V."/>
            <person name="Hugenholtz P."/>
            <person name="Klenk H.P."/>
            <person name="Kyrpides N.C."/>
        </authorList>
    </citation>
    <scope>NUCLEOTIDE SEQUENCE [LARGE SCALE GENOMIC DNA]</scope>
    <source>
        <strain evidence="7">ATCC 51198 / DSM 5511 / JCM 9101 / NCIMB 13204 / VKM B-1734 / 4k</strain>
    </source>
</reference>
<sequence>MRYILMMSIERSKNKVQLTVENIGGIDDTSVTFSPGVTLLVGRNATNRTSLLQAVMAAFGSDDVSVKGDADEATVEMNVGDDTYHRTLKRVNGQITASGEPYLEDSTLADLFAFLLESNEARRAVANSDDLREIIMRPVDTDEIQAEIERLVQQRNEIDQELDEIESLKKQLPSLEEERTSLRDRIEDVQAELAEKEDELDSRDADLEQTREEKAELEEKLSTLRDKRSTLENIRYDLETERDSLDSLRSEKQDLESELEELSETPVGEIDELASRIDRLREQKQQLQSEISECRSVIQFNEEMIEETDAELPTALGADEPVTDQLLPEETTTCWTCGTEVDVEQIESTVDRLREYSQQKRQESNEIQNELDDLKQKRRDLQQEQQRRDDIQQRLTTVENEIESTEEKIEQLTERKETLRTEISEVESEVEELENDSYEEILDLHKEANQLEYDLGKLEGNVEQIEDEIRDIEEQIGEEGDLKDDRDALSDEISDLRTKIDRIEQQAVDEFNEHMDTVLNLLGYDNIDRIWIERVEREVREGRRKVSKSVFDLHVIRQTENNTTYEDTIDHLSESEREVTGLIFALAGYLAHEVYETVPLMTLDSLEAIDSDRIANLVEYLSDYNEYLLVALLPEDAASLDDEYEQITEI</sequence>
<organism evidence="6 7">
    <name type="scientific">Haloterrigena turkmenica (strain ATCC 51198 / DSM 5511 / JCM 9101 / NCIMB 13204 / VKM B-1734 / 4k)</name>
    <name type="common">Halococcus turkmenicus</name>
    <dbReference type="NCBI Taxonomy" id="543526"/>
    <lineage>
        <taxon>Archaea</taxon>
        <taxon>Methanobacteriati</taxon>
        <taxon>Methanobacteriota</taxon>
        <taxon>Stenosarchaea group</taxon>
        <taxon>Halobacteria</taxon>
        <taxon>Halobacteriales</taxon>
        <taxon>Natrialbaceae</taxon>
        <taxon>Haloterrigena</taxon>
    </lineage>
</organism>
<dbReference type="HOGENOM" id="CLU_409187_0_0_2"/>
<feature type="coiled-coil region" evidence="3">
    <location>
        <begin position="343"/>
        <end position="513"/>
    </location>
</feature>
<dbReference type="InterPro" id="IPR027417">
    <property type="entry name" value="P-loop_NTPase"/>
</dbReference>
<name>D2S1H8_HALTV</name>
<proteinExistence type="inferred from homology"/>
<evidence type="ECO:0000256" key="3">
    <source>
        <dbReference type="SAM" id="Coils"/>
    </source>
</evidence>
<dbReference type="KEGG" id="htu:Htur_4414"/>
<dbReference type="AlphaFoldDB" id="D2S1H8"/>
<dbReference type="Gene3D" id="1.10.287.510">
    <property type="entry name" value="Helix hairpin bin"/>
    <property type="match status" value="1"/>
</dbReference>
<accession>D2S1H8</accession>
<dbReference type="NCBIfam" id="NF045487">
    <property type="entry name" value="ASRP"/>
    <property type="match status" value="1"/>
</dbReference>
<dbReference type="PANTHER" id="PTHR32114">
    <property type="entry name" value="ABC TRANSPORTER ABCH.3"/>
    <property type="match status" value="1"/>
</dbReference>
<evidence type="ECO:0000256" key="4">
    <source>
        <dbReference type="SAM" id="MobiDB-lite"/>
    </source>
</evidence>
<feature type="region of interest" description="Disordered" evidence="4">
    <location>
        <begin position="244"/>
        <end position="264"/>
    </location>
</feature>
<feature type="compositionally biased region" description="Basic and acidic residues" evidence="4">
    <location>
        <begin position="244"/>
        <end position="255"/>
    </location>
</feature>
<feature type="domain" description="Rad50/SbcC-type AAA" evidence="5">
    <location>
        <begin position="17"/>
        <end position="226"/>
    </location>
</feature>
<dbReference type="SUPFAM" id="SSF57997">
    <property type="entry name" value="Tropomyosin"/>
    <property type="match status" value="1"/>
</dbReference>
<evidence type="ECO:0000256" key="2">
    <source>
        <dbReference type="ARBA" id="ARBA00049666"/>
    </source>
</evidence>
<dbReference type="Gene3D" id="3.40.50.300">
    <property type="entry name" value="P-loop containing nucleotide triphosphate hydrolases"/>
    <property type="match status" value="2"/>
</dbReference>
<evidence type="ECO:0000313" key="7">
    <source>
        <dbReference type="Proteomes" id="UP000001903"/>
    </source>
</evidence>
<comment type="similarity">
    <text evidence="2">Belongs to the Sph1/Sph2 family.</text>
</comment>